<gene>
    <name evidence="1" type="ORF">B296_00031806</name>
</gene>
<sequence>MSPLVYRSYNSSKLRSHAGPAGISWAKTFDRRRHSVGPRQPFISGRGRLHSATWRAPVAIFLRGNARDSRKGDASSMVAGTDARE</sequence>
<comment type="caution">
    <text evidence="1">The sequence shown here is derived from an EMBL/GenBank/DDBJ whole genome shotgun (WGS) entry which is preliminary data.</text>
</comment>
<dbReference type="Proteomes" id="UP000287651">
    <property type="component" value="Unassembled WGS sequence"/>
</dbReference>
<protein>
    <submittedName>
        <fullName evidence="1">Uncharacterized protein</fullName>
    </submittedName>
</protein>
<dbReference type="AlphaFoldDB" id="A0A426YX06"/>
<evidence type="ECO:0000313" key="2">
    <source>
        <dbReference type="Proteomes" id="UP000287651"/>
    </source>
</evidence>
<proteinExistence type="predicted"/>
<accession>A0A426YX06</accession>
<name>A0A426YX06_ENSVE</name>
<dbReference type="EMBL" id="AMZH03009709">
    <property type="protein sequence ID" value="RRT56267.1"/>
    <property type="molecule type" value="Genomic_DNA"/>
</dbReference>
<organism evidence="1 2">
    <name type="scientific">Ensete ventricosum</name>
    <name type="common">Abyssinian banana</name>
    <name type="synonym">Musa ensete</name>
    <dbReference type="NCBI Taxonomy" id="4639"/>
    <lineage>
        <taxon>Eukaryota</taxon>
        <taxon>Viridiplantae</taxon>
        <taxon>Streptophyta</taxon>
        <taxon>Embryophyta</taxon>
        <taxon>Tracheophyta</taxon>
        <taxon>Spermatophyta</taxon>
        <taxon>Magnoliopsida</taxon>
        <taxon>Liliopsida</taxon>
        <taxon>Zingiberales</taxon>
        <taxon>Musaceae</taxon>
        <taxon>Ensete</taxon>
    </lineage>
</organism>
<evidence type="ECO:0000313" key="1">
    <source>
        <dbReference type="EMBL" id="RRT56267.1"/>
    </source>
</evidence>
<reference evidence="1 2" key="1">
    <citation type="journal article" date="2014" name="Agronomy (Basel)">
        <title>A Draft Genome Sequence for Ensete ventricosum, the Drought-Tolerant Tree Against Hunger.</title>
        <authorList>
            <person name="Harrison J."/>
            <person name="Moore K.A."/>
            <person name="Paszkiewicz K."/>
            <person name="Jones T."/>
            <person name="Grant M."/>
            <person name="Ambacheew D."/>
            <person name="Muzemil S."/>
            <person name="Studholme D.J."/>
        </authorList>
    </citation>
    <scope>NUCLEOTIDE SEQUENCE [LARGE SCALE GENOMIC DNA]</scope>
</reference>